<dbReference type="HOGENOM" id="CLU_107229_0_0_1"/>
<name>R7SP88_DICSQ</name>
<evidence type="ECO:0000313" key="2">
    <source>
        <dbReference type="Proteomes" id="UP000053319"/>
    </source>
</evidence>
<feature type="non-terminal residue" evidence="1">
    <location>
        <position position="1"/>
    </location>
</feature>
<dbReference type="KEGG" id="dsq:DICSQDRAFT_11976"/>
<dbReference type="OMA" id="HEMIDGD"/>
<protein>
    <submittedName>
        <fullName evidence="1">Uncharacterized protein</fullName>
    </submittedName>
</protein>
<dbReference type="OrthoDB" id="2744000at2759"/>
<feature type="non-terminal residue" evidence="1">
    <location>
        <position position="151"/>
    </location>
</feature>
<dbReference type="EMBL" id="JH719446">
    <property type="protein sequence ID" value="EJF57718.1"/>
    <property type="molecule type" value="Genomic_DNA"/>
</dbReference>
<dbReference type="RefSeq" id="XP_007369568.1">
    <property type="nucleotide sequence ID" value="XM_007369506.1"/>
</dbReference>
<evidence type="ECO:0000313" key="1">
    <source>
        <dbReference type="EMBL" id="EJF57718.1"/>
    </source>
</evidence>
<accession>R7SP88</accession>
<gene>
    <name evidence="1" type="ORF">DICSQDRAFT_11976</name>
</gene>
<organism evidence="1 2">
    <name type="scientific">Dichomitus squalens (strain LYAD-421)</name>
    <name type="common">Western red white-rot fungus</name>
    <dbReference type="NCBI Taxonomy" id="732165"/>
    <lineage>
        <taxon>Eukaryota</taxon>
        <taxon>Fungi</taxon>
        <taxon>Dikarya</taxon>
        <taxon>Basidiomycota</taxon>
        <taxon>Agaricomycotina</taxon>
        <taxon>Agaricomycetes</taxon>
        <taxon>Polyporales</taxon>
        <taxon>Polyporaceae</taxon>
        <taxon>Dichomitus</taxon>
    </lineage>
</organism>
<sequence>SLLDLFPSIEGSVLLEIARHEFRPGDLYKLDLRHKDRATRQVLDVSSGVVSVRDQAPRDYPTFHSLYLPLITFFNVLGGFASMGGDAFSQDYQWSAVLAYHFDFHYKRRREMLRGDYSGWATIDTSLQAEHLIGRERARPLGTPKGSAGGS</sequence>
<dbReference type="GeneID" id="18834152"/>
<reference evidence="1 2" key="1">
    <citation type="journal article" date="2012" name="Science">
        <title>The Paleozoic origin of enzymatic lignin decomposition reconstructed from 31 fungal genomes.</title>
        <authorList>
            <person name="Floudas D."/>
            <person name="Binder M."/>
            <person name="Riley R."/>
            <person name="Barry K."/>
            <person name="Blanchette R.A."/>
            <person name="Henrissat B."/>
            <person name="Martinez A.T."/>
            <person name="Otillar R."/>
            <person name="Spatafora J.W."/>
            <person name="Yadav J.S."/>
            <person name="Aerts A."/>
            <person name="Benoit I."/>
            <person name="Boyd A."/>
            <person name="Carlson A."/>
            <person name="Copeland A."/>
            <person name="Coutinho P.M."/>
            <person name="de Vries R.P."/>
            <person name="Ferreira P."/>
            <person name="Findley K."/>
            <person name="Foster B."/>
            <person name="Gaskell J."/>
            <person name="Glotzer D."/>
            <person name="Gorecki P."/>
            <person name="Heitman J."/>
            <person name="Hesse C."/>
            <person name="Hori C."/>
            <person name="Igarashi K."/>
            <person name="Jurgens J.A."/>
            <person name="Kallen N."/>
            <person name="Kersten P."/>
            <person name="Kohler A."/>
            <person name="Kuees U."/>
            <person name="Kumar T.K.A."/>
            <person name="Kuo A."/>
            <person name="LaButti K."/>
            <person name="Larrondo L.F."/>
            <person name="Lindquist E."/>
            <person name="Ling A."/>
            <person name="Lombard V."/>
            <person name="Lucas S."/>
            <person name="Lundell T."/>
            <person name="Martin R."/>
            <person name="McLaughlin D.J."/>
            <person name="Morgenstern I."/>
            <person name="Morin E."/>
            <person name="Murat C."/>
            <person name="Nagy L.G."/>
            <person name="Nolan M."/>
            <person name="Ohm R.A."/>
            <person name="Patyshakuliyeva A."/>
            <person name="Rokas A."/>
            <person name="Ruiz-Duenas F.J."/>
            <person name="Sabat G."/>
            <person name="Salamov A."/>
            <person name="Samejima M."/>
            <person name="Schmutz J."/>
            <person name="Slot J.C."/>
            <person name="St John F."/>
            <person name="Stenlid J."/>
            <person name="Sun H."/>
            <person name="Sun S."/>
            <person name="Syed K."/>
            <person name="Tsang A."/>
            <person name="Wiebenga A."/>
            <person name="Young D."/>
            <person name="Pisabarro A."/>
            <person name="Eastwood D.C."/>
            <person name="Martin F."/>
            <person name="Cullen D."/>
            <person name="Grigoriev I.V."/>
            <person name="Hibbett D.S."/>
        </authorList>
    </citation>
    <scope>NUCLEOTIDE SEQUENCE [LARGE SCALE GENOMIC DNA]</scope>
    <source>
        <strain evidence="1 2">LYAD-421 SS1</strain>
    </source>
</reference>
<dbReference type="AlphaFoldDB" id="R7SP88"/>
<dbReference type="Proteomes" id="UP000053319">
    <property type="component" value="Unassembled WGS sequence"/>
</dbReference>
<proteinExistence type="predicted"/>